<sequence length="79" mass="8400">MRAYVRDDRTGPDVVVRLATPQGGATIVIGDRRVELVGDGADSDVTPDVVLTGEVDVLAGATEAVRRLAEVFTPPRVRL</sequence>
<organism evidence="1 2">
    <name type="scientific">Mycolicibacterium doricum</name>
    <dbReference type="NCBI Taxonomy" id="126673"/>
    <lineage>
        <taxon>Bacteria</taxon>
        <taxon>Bacillati</taxon>
        <taxon>Actinomycetota</taxon>
        <taxon>Actinomycetes</taxon>
        <taxon>Mycobacteriales</taxon>
        <taxon>Mycobacteriaceae</taxon>
        <taxon>Mycolicibacterium</taxon>
    </lineage>
</organism>
<dbReference type="Proteomes" id="UP000467201">
    <property type="component" value="Chromosome"/>
</dbReference>
<proteinExistence type="predicted"/>
<reference evidence="1 2" key="1">
    <citation type="journal article" date="2019" name="Emerg. Microbes Infect.">
        <title>Comprehensive subspecies identification of 175 nontuberculous mycobacteria species based on 7547 genomic profiles.</title>
        <authorList>
            <person name="Matsumoto Y."/>
            <person name="Kinjo T."/>
            <person name="Motooka D."/>
            <person name="Nabeya D."/>
            <person name="Jung N."/>
            <person name="Uechi K."/>
            <person name="Horii T."/>
            <person name="Iida T."/>
            <person name="Fujita J."/>
            <person name="Nakamura S."/>
        </authorList>
    </citation>
    <scope>NUCLEOTIDE SEQUENCE [LARGE SCALE GENOMIC DNA]</scope>
    <source>
        <strain evidence="1 2">JCM 12405</strain>
    </source>
</reference>
<name>A0A7I7VW27_9MYCO</name>
<accession>A0A7I7VW27</accession>
<gene>
    <name evidence="1" type="ORF">MDOR_27840</name>
</gene>
<dbReference type="AlphaFoldDB" id="A0A7I7VW27"/>
<dbReference type="EMBL" id="AP022605">
    <property type="protein sequence ID" value="BBZ08615.1"/>
    <property type="molecule type" value="Genomic_DNA"/>
</dbReference>
<evidence type="ECO:0000313" key="1">
    <source>
        <dbReference type="EMBL" id="BBZ08615.1"/>
    </source>
</evidence>
<evidence type="ECO:0008006" key="3">
    <source>
        <dbReference type="Google" id="ProtNLM"/>
    </source>
</evidence>
<protein>
    <recommendedName>
        <fullName evidence="3">SCP2 domain-containing protein</fullName>
    </recommendedName>
</protein>
<dbReference type="KEGG" id="mdr:MDOR_27840"/>
<evidence type="ECO:0000313" key="2">
    <source>
        <dbReference type="Proteomes" id="UP000467201"/>
    </source>
</evidence>